<name>A0A7L4UN32_BALHA</name>
<evidence type="ECO:0000256" key="1">
    <source>
        <dbReference type="ARBA" id="ARBA00010272"/>
    </source>
</evidence>
<dbReference type="PANTHER" id="PTHR33777:SF1">
    <property type="entry name" value="UPF0045 PROTEIN ECM15"/>
    <property type="match status" value="1"/>
</dbReference>
<dbReference type="NCBIfam" id="TIGR00106">
    <property type="entry name" value="MTH1187 family thiamine-binding protein"/>
    <property type="match status" value="1"/>
</dbReference>
<evidence type="ECO:0000259" key="2">
    <source>
        <dbReference type="Pfam" id="PF01910"/>
    </source>
</evidence>
<dbReference type="InterPro" id="IPR029756">
    <property type="entry name" value="MTH1187/YkoF-like"/>
</dbReference>
<reference evidence="3 4" key="1">
    <citation type="submission" date="2018-05" db="EMBL/GenBank/DDBJ databases">
        <title>Genomic Encyclopedia of Type Strains, Phase IV (KMG-IV): sequencing the most valuable type-strain genomes for metagenomic binning, comparative biology and taxonomic classification.</title>
        <authorList>
            <person name="Goeker M."/>
        </authorList>
    </citation>
    <scope>NUCLEOTIDE SEQUENCE [LARGE SCALE GENOMIC DNA]</scope>
    <source>
        <strain evidence="3 4">DSM 28579</strain>
    </source>
</reference>
<comment type="caution">
    <text evidence="3">The sequence shown here is derived from an EMBL/GenBank/DDBJ whole genome shotgun (WGS) entry which is preliminary data.</text>
</comment>
<dbReference type="InterPro" id="IPR051614">
    <property type="entry name" value="UPF0045_domain"/>
</dbReference>
<organism evidence="3 4">
    <name type="scientific">Balneicella halophila</name>
    <dbReference type="NCBI Taxonomy" id="1537566"/>
    <lineage>
        <taxon>Bacteria</taxon>
        <taxon>Pseudomonadati</taxon>
        <taxon>Bacteroidota</taxon>
        <taxon>Bacteroidia</taxon>
        <taxon>Bacteroidales</taxon>
        <taxon>Balneicellaceae</taxon>
        <taxon>Balneicella</taxon>
    </lineage>
</organism>
<dbReference type="Proteomes" id="UP000251835">
    <property type="component" value="Unassembled WGS sequence"/>
</dbReference>
<protein>
    <submittedName>
        <fullName evidence="3">Uncharacterized protein (TIGR00106 family)</fullName>
    </submittedName>
</protein>
<dbReference type="RefSeq" id="WP_116496810.1">
    <property type="nucleotide sequence ID" value="NZ_QENZ01000005.1"/>
</dbReference>
<dbReference type="EMBL" id="QENZ01000005">
    <property type="protein sequence ID" value="PVX49949.1"/>
    <property type="molecule type" value="Genomic_DNA"/>
</dbReference>
<comment type="similarity">
    <text evidence="1">Belongs to the UPF0045 family.</text>
</comment>
<dbReference type="InterPro" id="IPR002767">
    <property type="entry name" value="Thiamine_BP"/>
</dbReference>
<dbReference type="Pfam" id="PF01910">
    <property type="entry name" value="Thiamine_BP"/>
    <property type="match status" value="1"/>
</dbReference>
<dbReference type="AlphaFoldDB" id="A0A7L4UN32"/>
<evidence type="ECO:0000313" key="3">
    <source>
        <dbReference type="EMBL" id="PVX49949.1"/>
    </source>
</evidence>
<feature type="domain" description="Thiamine-binding protein" evidence="2">
    <location>
        <begin position="6"/>
        <end position="96"/>
    </location>
</feature>
<sequence>MSVLLNFAMFPTDKGGKGISKYVSKVINMIDESGVSYKLNPMGTTIETATMQEALAMVQKAYDILEPDADRIYSSITIDIRKDRVDGMQQKIASIEKRIGEVNQ</sequence>
<dbReference type="OrthoDB" id="5886358at2"/>
<proteinExistence type="inferred from homology"/>
<dbReference type="PANTHER" id="PTHR33777">
    <property type="entry name" value="UPF0045 PROTEIN ECM15"/>
    <property type="match status" value="1"/>
</dbReference>
<dbReference type="Gene3D" id="3.30.70.930">
    <property type="match status" value="1"/>
</dbReference>
<evidence type="ECO:0000313" key="4">
    <source>
        <dbReference type="Proteomes" id="UP000251835"/>
    </source>
</evidence>
<gene>
    <name evidence="3" type="ORF">C7377_1589</name>
</gene>
<keyword evidence="4" id="KW-1185">Reference proteome</keyword>
<accession>A0A7L4UN32</accession>
<dbReference type="GO" id="GO:0005829">
    <property type="term" value="C:cytosol"/>
    <property type="evidence" value="ECO:0007669"/>
    <property type="project" value="TreeGrafter"/>
</dbReference>
<dbReference type="SUPFAM" id="SSF89957">
    <property type="entry name" value="MTH1187/YkoF-like"/>
    <property type="match status" value="1"/>
</dbReference>